<protein>
    <recommendedName>
        <fullName evidence="2">Autophagy-related protein 14</fullName>
    </recommendedName>
</protein>
<dbReference type="Pfam" id="PF10186">
    <property type="entry name" value="ATG14"/>
    <property type="match status" value="1"/>
</dbReference>
<name>A0ABR0SL29_9HYPO</name>
<dbReference type="PANTHER" id="PTHR15157:SF13">
    <property type="entry name" value="AUTOPHAGY-RELATED PROTEIN 14"/>
    <property type="match status" value="1"/>
</dbReference>
<keyword evidence="3 4" id="KW-0175">Coiled coil</keyword>
<proteinExistence type="inferred from homology"/>
<evidence type="ECO:0000256" key="1">
    <source>
        <dbReference type="ARBA" id="ARBA00009574"/>
    </source>
</evidence>
<comment type="similarity">
    <text evidence="1">Belongs to the ATG14 family.</text>
</comment>
<evidence type="ECO:0000256" key="3">
    <source>
        <dbReference type="ARBA" id="ARBA00023054"/>
    </source>
</evidence>
<evidence type="ECO:0000313" key="6">
    <source>
        <dbReference type="EMBL" id="KAK5992847.1"/>
    </source>
</evidence>
<dbReference type="InterPro" id="IPR018791">
    <property type="entry name" value="UV_resistance/autophagy_Atg14"/>
</dbReference>
<dbReference type="PANTHER" id="PTHR15157">
    <property type="entry name" value="UV RADIATION RESISTANCE-ASSOCIATED GENE PROTEIN"/>
    <property type="match status" value="1"/>
</dbReference>
<evidence type="ECO:0000256" key="2">
    <source>
        <dbReference type="ARBA" id="ARBA00013807"/>
    </source>
</evidence>
<evidence type="ECO:0000256" key="5">
    <source>
        <dbReference type="SAM" id="MobiDB-lite"/>
    </source>
</evidence>
<sequence>MECDICHRPHDAQRQPFLCAVDARNKIYEGRMKQLELILENEALQSQINQLLDDASKPGKDAQDMALAQRYMAEQKTDRILQAADRLREEIRAAKEEIQARKASLARRRSDLASVSAGLAERRTKQQKDVEKSINMLKFRWAQGAEDMAATRAFLCTEAVRLYGLKRSSKKGSTGRYDYHLGRIPIIDLTSMDSLPPEIISTSLAHVAHILMLISHYLAIRLPAEITLPHRDYPRPTIFNLQSSYHHGDVFFPGTPVATTPLVDSPGFNSHVPRPRPLFVEKPLSQLSKEDPATYSLFLEGVTLLSYNISWLCCSQGVSVGDKSAFEDICNMGRNLYSLLINIQVQGVNNLAVNSPNANPNGSQGADLDQNWLGRYSHGTTYYFLGGPEGTELIKTFKIPNPLKLADKLKKKLIGDAPAPDWEVLDDDAWKEEGVGNGTVEPKGFSDKVGNFDVRGSPRSSSNGWMKVKTRT</sequence>
<dbReference type="Proteomes" id="UP001338125">
    <property type="component" value="Unassembled WGS sequence"/>
</dbReference>
<reference evidence="6 7" key="1">
    <citation type="submission" date="2024-01" db="EMBL/GenBank/DDBJ databases">
        <title>Complete genome of Cladobotryum mycophilum ATHUM6906.</title>
        <authorList>
            <person name="Christinaki A.C."/>
            <person name="Myridakis A.I."/>
            <person name="Kouvelis V.N."/>
        </authorList>
    </citation>
    <scope>NUCLEOTIDE SEQUENCE [LARGE SCALE GENOMIC DNA]</scope>
    <source>
        <strain evidence="6 7">ATHUM6906</strain>
    </source>
</reference>
<comment type="caution">
    <text evidence="6">The sequence shown here is derived from an EMBL/GenBank/DDBJ whole genome shotgun (WGS) entry which is preliminary data.</text>
</comment>
<evidence type="ECO:0000313" key="7">
    <source>
        <dbReference type="Proteomes" id="UP001338125"/>
    </source>
</evidence>
<gene>
    <name evidence="6" type="ORF">PT974_06269</name>
</gene>
<accession>A0ABR0SL29</accession>
<dbReference type="EMBL" id="JAVFKD010000012">
    <property type="protein sequence ID" value="KAK5992847.1"/>
    <property type="molecule type" value="Genomic_DNA"/>
</dbReference>
<keyword evidence="7" id="KW-1185">Reference proteome</keyword>
<feature type="region of interest" description="Disordered" evidence="5">
    <location>
        <begin position="433"/>
        <end position="472"/>
    </location>
</feature>
<feature type="coiled-coil region" evidence="4">
    <location>
        <begin position="34"/>
        <end position="108"/>
    </location>
</feature>
<organism evidence="6 7">
    <name type="scientific">Cladobotryum mycophilum</name>
    <dbReference type="NCBI Taxonomy" id="491253"/>
    <lineage>
        <taxon>Eukaryota</taxon>
        <taxon>Fungi</taxon>
        <taxon>Dikarya</taxon>
        <taxon>Ascomycota</taxon>
        <taxon>Pezizomycotina</taxon>
        <taxon>Sordariomycetes</taxon>
        <taxon>Hypocreomycetidae</taxon>
        <taxon>Hypocreales</taxon>
        <taxon>Hypocreaceae</taxon>
        <taxon>Cladobotryum</taxon>
    </lineage>
</organism>
<evidence type="ECO:0000256" key="4">
    <source>
        <dbReference type="SAM" id="Coils"/>
    </source>
</evidence>